<evidence type="ECO:0000313" key="5">
    <source>
        <dbReference type="EMBL" id="WAS92335.1"/>
    </source>
</evidence>
<feature type="compositionally biased region" description="Gly residues" evidence="1">
    <location>
        <begin position="971"/>
        <end position="988"/>
    </location>
</feature>
<organism evidence="5 6">
    <name type="scientific">Nannocystis punicea</name>
    <dbReference type="NCBI Taxonomy" id="2995304"/>
    <lineage>
        <taxon>Bacteria</taxon>
        <taxon>Pseudomonadati</taxon>
        <taxon>Myxococcota</taxon>
        <taxon>Polyangia</taxon>
        <taxon>Nannocystales</taxon>
        <taxon>Nannocystaceae</taxon>
        <taxon>Nannocystis</taxon>
    </lineage>
</organism>
<dbReference type="PANTHER" id="PTHR45737:SF6">
    <property type="entry name" value="VON WILLEBRAND FACTOR A DOMAIN-CONTAINING PROTEIN 5A"/>
    <property type="match status" value="1"/>
</dbReference>
<dbReference type="InterPro" id="IPR002035">
    <property type="entry name" value="VWF_A"/>
</dbReference>
<evidence type="ECO:0000259" key="4">
    <source>
        <dbReference type="PROSITE" id="PS51468"/>
    </source>
</evidence>
<feature type="compositionally biased region" description="Basic and acidic residues" evidence="1">
    <location>
        <begin position="899"/>
        <end position="912"/>
    </location>
</feature>
<dbReference type="InterPro" id="IPR013694">
    <property type="entry name" value="VIT"/>
</dbReference>
<feature type="region of interest" description="Disordered" evidence="1">
    <location>
        <begin position="181"/>
        <end position="203"/>
    </location>
</feature>
<dbReference type="Pfam" id="PF08487">
    <property type="entry name" value="VIT"/>
    <property type="match status" value="1"/>
</dbReference>
<protein>
    <submittedName>
        <fullName evidence="5">VIT domain-containing protein</fullName>
    </submittedName>
</protein>
<keyword evidence="6" id="KW-1185">Reference proteome</keyword>
<dbReference type="InterPro" id="IPR006860">
    <property type="entry name" value="FecR"/>
</dbReference>
<dbReference type="PROSITE" id="PS50234">
    <property type="entry name" value="VWFA"/>
    <property type="match status" value="1"/>
</dbReference>
<feature type="region of interest" description="Disordered" evidence="1">
    <location>
        <begin position="24"/>
        <end position="44"/>
    </location>
</feature>
<dbReference type="InterPro" id="IPR036465">
    <property type="entry name" value="vWFA_dom_sf"/>
</dbReference>
<accession>A0ABY7GZQ3</accession>
<dbReference type="Gene3D" id="1.25.40.10">
    <property type="entry name" value="Tetratricopeptide repeat domain"/>
    <property type="match status" value="1"/>
</dbReference>
<keyword evidence="2" id="KW-0732">Signal</keyword>
<name>A0ABY7GZQ3_9BACT</name>
<feature type="chain" id="PRO_5046998317" evidence="2">
    <location>
        <begin position="27"/>
        <end position="1293"/>
    </location>
</feature>
<evidence type="ECO:0000313" key="6">
    <source>
        <dbReference type="Proteomes" id="UP001164459"/>
    </source>
</evidence>
<dbReference type="PANTHER" id="PTHR45737">
    <property type="entry name" value="VON WILLEBRAND FACTOR A DOMAIN-CONTAINING PROTEIN 5A"/>
    <property type="match status" value="1"/>
</dbReference>
<dbReference type="CDD" id="cd00198">
    <property type="entry name" value="vWFA"/>
    <property type="match status" value="1"/>
</dbReference>
<dbReference type="SUPFAM" id="SSF48452">
    <property type="entry name" value="TPR-like"/>
    <property type="match status" value="1"/>
</dbReference>
<feature type="compositionally biased region" description="Low complexity" evidence="1">
    <location>
        <begin position="26"/>
        <end position="43"/>
    </location>
</feature>
<dbReference type="Gene3D" id="3.40.50.410">
    <property type="entry name" value="von Willebrand factor, type A domain"/>
    <property type="match status" value="1"/>
</dbReference>
<feature type="domain" description="VWFA" evidence="3">
    <location>
        <begin position="488"/>
        <end position="665"/>
    </location>
</feature>
<dbReference type="EMBL" id="CP114040">
    <property type="protein sequence ID" value="WAS92335.1"/>
    <property type="molecule type" value="Genomic_DNA"/>
</dbReference>
<dbReference type="Pfam" id="PF04773">
    <property type="entry name" value="FecR"/>
    <property type="match status" value="1"/>
</dbReference>
<dbReference type="Pfam" id="PF13768">
    <property type="entry name" value="VWA_3"/>
    <property type="match status" value="1"/>
</dbReference>
<reference evidence="5" key="1">
    <citation type="submission" date="2022-11" db="EMBL/GenBank/DDBJ databases">
        <title>Minimal conservation of predation-associated metabolite biosynthetic gene clusters underscores biosynthetic potential of Myxococcota including descriptions for ten novel species: Archangium lansinium sp. nov., Myxococcus landrumus sp. nov., Nannocystis bai.</title>
        <authorList>
            <person name="Ahearne A."/>
            <person name="Stevens C."/>
            <person name="Dowd S."/>
        </authorList>
    </citation>
    <scope>NUCLEOTIDE SEQUENCE</scope>
    <source>
        <strain evidence="5">Fl3</strain>
    </source>
</reference>
<evidence type="ECO:0000256" key="1">
    <source>
        <dbReference type="SAM" id="MobiDB-lite"/>
    </source>
</evidence>
<feature type="signal peptide" evidence="2">
    <location>
        <begin position="1"/>
        <end position="26"/>
    </location>
</feature>
<feature type="domain" description="VIT" evidence="4">
    <location>
        <begin position="235"/>
        <end position="365"/>
    </location>
</feature>
<proteinExistence type="predicted"/>
<dbReference type="Proteomes" id="UP001164459">
    <property type="component" value="Chromosome"/>
</dbReference>
<dbReference type="SMART" id="SM00327">
    <property type="entry name" value="VWA"/>
    <property type="match status" value="1"/>
</dbReference>
<feature type="compositionally biased region" description="Low complexity" evidence="1">
    <location>
        <begin position="827"/>
        <end position="842"/>
    </location>
</feature>
<dbReference type="PROSITE" id="PS51468">
    <property type="entry name" value="VIT"/>
    <property type="match status" value="1"/>
</dbReference>
<sequence length="1293" mass="137092">MPHARRLLCSTLSLALVTACNPPASPATEGPVGPGGTPVAPADPKGEAVAELTNFSGPVGARTEDLPEGTFLGPGAKLRGGQILVVPRGTIVEVRLTGGTVLRINEDTRLTLPEAPTARALDLDRGELVAIVAADQPPLALRAGPDTFDVSSGEARVLARGDRRSYDVVYGSARLRTAGQDVPLGPGAHVDTPLAPQQPARPEVSLRPLEDTAWSRAFEAAARLADAVPAGVGSLTARRAGSQTELYKLALVDQKVNVAISGRIARTEIEQTFYNEAAEVLEGTYRFPLPADASISGLQLLVGNTWMSAEMLEKQRAREIFRQIVDATIPRDPALLEWERGNIFKLKIFPIPGRGERKIRLSYTQVLPVVGDDLRYRYPMTGASSGASGTQIENFEFAIAVDKSELPASGELVTPMAALQRRDLGDRVELATRSQRFRPVHDLGVDIPLPEGDRRVHTETHLDRDGQAYFMLAFKPDLKLTASDRPRHVAFVLDRSHSTTPDLWTVARSLVQSTAATLRDGDRMTVLACDAACDVAPGGLGPANGAHLAEAERFLDAQTLAGASDLGGMMRAAATALGGDSADPKASQAERVIVYLGDGSPSAGALAPDELLRDVERPLAGTRVQAVALGARSDLTVLSALARKTGGDLLRADAKDDLRGLARELGVRAALPVARNVDLNLPQGMVYSHPEQIAGVRPGETITLVGKLSQPVHGPLTIQATGPDGQVVSDSIQVDLEAVPGPDASRRAHLPRTWAREEIEALTAGRGHAARAEIIDLSRQYTVLSRYTALLVLENDAMYREFNVVRQSGRTTGWTGKIEPGTVDAKGTVAPTGGVPVTTAPAPAQPDPKDMSSIGPDTKASEAPEPAPPPAPMADAASSTRLNKDKNAEGELYDSLTQEQERDENRRARGETEATPPSEPDAPIDLDDAPAEEKAASRPAPTSPAPAPAKKEAAKAKTDISLDDMLAGSGSSSGGYSPGDGVGRGYGGPRPRHPKPVWKVSPATAPTASTLAKIDALRRGVDLDPTSRSAHRKLVQAAIRAGATDSFTYARAWAEADPDHAPALMAVADLLAARSDPAAARAYASAAEVKPFDRALHQQLAQAFASKGDLARSCAHRRALVSIDPARPNYRVDLARCLSGQGQTDMARETLTAARARTPEIARAMRDLDLGSLRPQIPDLPGAGDLRASLVFTGAGDVDIAVVDASGRRLSALRPDDILVAETANAEELIYRSVRKSLALEVSRISGQGAVTGQLTLRTPSVTRTYPFTLDQGSLRLATVGYSLNYGRVYYYE</sequence>
<evidence type="ECO:0000256" key="2">
    <source>
        <dbReference type="SAM" id="SignalP"/>
    </source>
</evidence>
<feature type="region of interest" description="Disordered" evidence="1">
    <location>
        <begin position="815"/>
        <end position="1004"/>
    </location>
</feature>
<dbReference type="RefSeq" id="WP_269034684.1">
    <property type="nucleotide sequence ID" value="NZ_CP114040.1"/>
</dbReference>
<dbReference type="SUPFAM" id="SSF53300">
    <property type="entry name" value="vWA-like"/>
    <property type="match status" value="1"/>
</dbReference>
<evidence type="ECO:0000259" key="3">
    <source>
        <dbReference type="PROSITE" id="PS50234"/>
    </source>
</evidence>
<dbReference type="InterPro" id="IPR011990">
    <property type="entry name" value="TPR-like_helical_dom_sf"/>
</dbReference>
<gene>
    <name evidence="5" type="ORF">O0S08_39660</name>
</gene>
<feature type="compositionally biased region" description="Basic and acidic residues" evidence="1">
    <location>
        <begin position="949"/>
        <end position="960"/>
    </location>
</feature>
<dbReference type="PROSITE" id="PS51257">
    <property type="entry name" value="PROKAR_LIPOPROTEIN"/>
    <property type="match status" value="1"/>
</dbReference>